<dbReference type="EMBL" id="JAATJE010000001">
    <property type="protein sequence ID" value="NJC33876.1"/>
    <property type="molecule type" value="Genomic_DNA"/>
</dbReference>
<dbReference type="RefSeq" id="WP_167953803.1">
    <property type="nucleotide sequence ID" value="NZ_JAATJE010000001.1"/>
</dbReference>
<evidence type="ECO:0000313" key="1">
    <source>
        <dbReference type="EMBL" id="NJC33876.1"/>
    </source>
</evidence>
<evidence type="ECO:0000313" key="2">
    <source>
        <dbReference type="Proteomes" id="UP000734218"/>
    </source>
</evidence>
<accession>A0ABX0XMG2</accession>
<sequence length="212" mass="23306">MTDTSHPGLIEVGGTSYLRDAKGALVPLHAIKPQDLLMDEQVRSIMVQARAIGALIRKFKVDTFAAVAVLQALLADHYGAPRGGAKGNITLTSFDGCLKVQVQVADLIEFGPELQSAKSLIDECLGEWAQGGSVELQALINRAFQVDKQGQINRAELFMLLRTEIADPRWMRAMEAIKDSIRIIGSRQYVRFYERDAHDAAWRAVSIDIATA</sequence>
<name>A0ABX0XMG2_9SPHN</name>
<dbReference type="InterPro" id="IPR021505">
    <property type="entry name" value="Phage_B3_Orf6"/>
</dbReference>
<proteinExistence type="predicted"/>
<dbReference type="Pfam" id="PF11363">
    <property type="entry name" value="DUF3164"/>
    <property type="match status" value="1"/>
</dbReference>
<protein>
    <recommendedName>
        <fullName evidence="3">Sulfate transporter</fullName>
    </recommendedName>
</protein>
<evidence type="ECO:0008006" key="3">
    <source>
        <dbReference type="Google" id="ProtNLM"/>
    </source>
</evidence>
<organism evidence="1 2">
    <name type="scientific">Sphingomonas jejuensis</name>
    <dbReference type="NCBI Taxonomy" id="904715"/>
    <lineage>
        <taxon>Bacteria</taxon>
        <taxon>Pseudomonadati</taxon>
        <taxon>Pseudomonadota</taxon>
        <taxon>Alphaproteobacteria</taxon>
        <taxon>Sphingomonadales</taxon>
        <taxon>Sphingomonadaceae</taxon>
        <taxon>Sphingomonas</taxon>
    </lineage>
</organism>
<dbReference type="Proteomes" id="UP000734218">
    <property type="component" value="Unassembled WGS sequence"/>
</dbReference>
<comment type="caution">
    <text evidence="1">The sequence shown here is derived from an EMBL/GenBank/DDBJ whole genome shotgun (WGS) entry which is preliminary data.</text>
</comment>
<keyword evidence="2" id="KW-1185">Reference proteome</keyword>
<gene>
    <name evidence="1" type="ORF">GGR88_001350</name>
</gene>
<reference evidence="1 2" key="1">
    <citation type="submission" date="2020-03" db="EMBL/GenBank/DDBJ databases">
        <title>Genomic Encyclopedia of Type Strains, Phase IV (KMG-IV): sequencing the most valuable type-strain genomes for metagenomic binning, comparative biology and taxonomic classification.</title>
        <authorList>
            <person name="Goeker M."/>
        </authorList>
    </citation>
    <scope>NUCLEOTIDE SEQUENCE [LARGE SCALE GENOMIC DNA]</scope>
    <source>
        <strain evidence="1 2">DSM 27651</strain>
    </source>
</reference>